<dbReference type="AlphaFoldDB" id="A0A7S2PUU7"/>
<name>A0A7S2PUU7_9DINO</name>
<reference evidence="1" key="1">
    <citation type="submission" date="2021-01" db="EMBL/GenBank/DDBJ databases">
        <authorList>
            <person name="Corre E."/>
            <person name="Pelletier E."/>
            <person name="Niang G."/>
            <person name="Scheremetjew M."/>
            <person name="Finn R."/>
            <person name="Kale V."/>
            <person name="Holt S."/>
            <person name="Cochrane G."/>
            <person name="Meng A."/>
            <person name="Brown T."/>
            <person name="Cohen L."/>
        </authorList>
    </citation>
    <scope>NUCLEOTIDE SEQUENCE</scope>
    <source>
        <strain evidence="1">RCC3387</strain>
    </source>
</reference>
<gene>
    <name evidence="1" type="ORF">BRAN1462_LOCUS43988</name>
</gene>
<dbReference type="EMBL" id="HBGW01069010">
    <property type="protein sequence ID" value="CAD9618419.1"/>
    <property type="molecule type" value="Transcribed_RNA"/>
</dbReference>
<evidence type="ECO:0000313" key="1">
    <source>
        <dbReference type="EMBL" id="CAD9618419.1"/>
    </source>
</evidence>
<organism evidence="1">
    <name type="scientific">Zooxanthella nutricula</name>
    <dbReference type="NCBI Taxonomy" id="1333877"/>
    <lineage>
        <taxon>Eukaryota</taxon>
        <taxon>Sar</taxon>
        <taxon>Alveolata</taxon>
        <taxon>Dinophyceae</taxon>
        <taxon>Peridiniales</taxon>
        <taxon>Peridiniales incertae sedis</taxon>
        <taxon>Zooxanthella</taxon>
    </lineage>
</organism>
<sequence>MCRCDDLDSSVHLLDGLRKAAWSPPTLLCLLVDACGDFPAQRRLTMRAQRKLAAHGAHDVLANCRTKADLILAVDMSLARCARRQAVWPACPGAVQKAAKAPQCAPQLCPRPRPFVVDEATTPMQALLNGLRDACYSALASPAECLGPAATRRGPVRARIPGGGADELVVRR</sequence>
<protein>
    <submittedName>
        <fullName evidence="1">Uncharacterized protein</fullName>
    </submittedName>
</protein>
<proteinExistence type="predicted"/>
<accession>A0A7S2PUU7</accession>